<proteinExistence type="predicted"/>
<accession>A0ABV9NL52</accession>
<dbReference type="InterPro" id="IPR038726">
    <property type="entry name" value="PDDEXK_AddAB-type"/>
</dbReference>
<keyword evidence="4" id="KW-1185">Reference proteome</keyword>
<dbReference type="InterPro" id="IPR011604">
    <property type="entry name" value="PDDEXK-like_dom_sf"/>
</dbReference>
<feature type="domain" description="PD-(D/E)XK endonuclease-like" evidence="2">
    <location>
        <begin position="71"/>
        <end position="258"/>
    </location>
</feature>
<dbReference type="SUPFAM" id="SSF52980">
    <property type="entry name" value="Restriction endonuclease-like"/>
    <property type="match status" value="1"/>
</dbReference>
<protein>
    <submittedName>
        <fullName evidence="3">PD-(D/E)XK nuclease family protein</fullName>
    </submittedName>
</protein>
<gene>
    <name evidence="3" type="ORF">ACFO3Q_12650</name>
</gene>
<dbReference type="RefSeq" id="WP_377005084.1">
    <property type="nucleotide sequence ID" value="NZ_JBHSGG010000034.1"/>
</dbReference>
<organism evidence="3 4">
    <name type="scientific">Coralloluteibacterium thermophilum</name>
    <dbReference type="NCBI Taxonomy" id="2707049"/>
    <lineage>
        <taxon>Bacteria</taxon>
        <taxon>Pseudomonadati</taxon>
        <taxon>Pseudomonadota</taxon>
        <taxon>Gammaproteobacteria</taxon>
        <taxon>Lysobacterales</taxon>
        <taxon>Lysobacteraceae</taxon>
        <taxon>Coralloluteibacterium</taxon>
    </lineage>
</organism>
<reference evidence="4" key="1">
    <citation type="journal article" date="2019" name="Int. J. Syst. Evol. Microbiol.">
        <title>The Global Catalogue of Microorganisms (GCM) 10K type strain sequencing project: providing services to taxonomists for standard genome sequencing and annotation.</title>
        <authorList>
            <consortium name="The Broad Institute Genomics Platform"/>
            <consortium name="The Broad Institute Genome Sequencing Center for Infectious Disease"/>
            <person name="Wu L."/>
            <person name="Ma J."/>
        </authorList>
    </citation>
    <scope>NUCLEOTIDE SEQUENCE [LARGE SCALE GENOMIC DNA]</scope>
    <source>
        <strain evidence="4">CGMCC 1.13574</strain>
    </source>
</reference>
<name>A0ABV9NL52_9GAMM</name>
<evidence type="ECO:0000259" key="2">
    <source>
        <dbReference type="Pfam" id="PF12705"/>
    </source>
</evidence>
<dbReference type="Gene3D" id="3.90.320.10">
    <property type="match status" value="1"/>
</dbReference>
<dbReference type="InterPro" id="IPR011335">
    <property type="entry name" value="Restrct_endonuc-II-like"/>
</dbReference>
<evidence type="ECO:0000313" key="4">
    <source>
        <dbReference type="Proteomes" id="UP001595892"/>
    </source>
</evidence>
<comment type="caution">
    <text evidence="3">The sequence shown here is derived from an EMBL/GenBank/DDBJ whole genome shotgun (WGS) entry which is preliminary data.</text>
</comment>
<dbReference type="EMBL" id="JBHSGG010000034">
    <property type="protein sequence ID" value="MFC4729016.1"/>
    <property type="molecule type" value="Genomic_DNA"/>
</dbReference>
<feature type="non-terminal residue" evidence="3">
    <location>
        <position position="1"/>
    </location>
</feature>
<evidence type="ECO:0000313" key="3">
    <source>
        <dbReference type="EMBL" id="MFC4729016.1"/>
    </source>
</evidence>
<sequence>AVDAVPAGRLRLAAPPALPPTEAARGALARDWWVYSFSQLAREADGGAGPAPLDTATRGAGDEPAEAAPDLRFSGARFGNVLHAALERVDFACWRQPDAVPPEQRAILAEALREGGYGGDEVLADGLRLLAELVAATLAAPLPEGARLADLPAAARRSEMEFHLSMAPVAIPDLIALLHAHDVLRGRRGFGLRARIEGLMTGFIDLVYRHDGRYYVLDYKSNRLRDYGAAALEAAMRESEYDLQALIYTLALHRYLRARLPDYAYARHMGGVRYLFCRGLDGSGRGVFATRFPEELVTALDALLGGGA</sequence>
<dbReference type="Pfam" id="PF12705">
    <property type="entry name" value="PDDEXK_1"/>
    <property type="match status" value="1"/>
</dbReference>
<evidence type="ECO:0000256" key="1">
    <source>
        <dbReference type="SAM" id="MobiDB-lite"/>
    </source>
</evidence>
<dbReference type="CDD" id="cd22352">
    <property type="entry name" value="RecB_C-like"/>
    <property type="match status" value="1"/>
</dbReference>
<dbReference type="Proteomes" id="UP001595892">
    <property type="component" value="Unassembled WGS sequence"/>
</dbReference>
<feature type="region of interest" description="Disordered" evidence="1">
    <location>
        <begin position="45"/>
        <end position="66"/>
    </location>
</feature>